<dbReference type="AlphaFoldDB" id="A0A7J7EJJ6"/>
<proteinExistence type="predicted"/>
<organism evidence="2 3">
    <name type="scientific">Diceros bicornis minor</name>
    <name type="common">South-central black rhinoceros</name>
    <dbReference type="NCBI Taxonomy" id="77932"/>
    <lineage>
        <taxon>Eukaryota</taxon>
        <taxon>Metazoa</taxon>
        <taxon>Chordata</taxon>
        <taxon>Craniata</taxon>
        <taxon>Vertebrata</taxon>
        <taxon>Euteleostomi</taxon>
        <taxon>Mammalia</taxon>
        <taxon>Eutheria</taxon>
        <taxon>Laurasiatheria</taxon>
        <taxon>Perissodactyla</taxon>
        <taxon>Rhinocerotidae</taxon>
        <taxon>Diceros</taxon>
    </lineage>
</organism>
<evidence type="ECO:0000256" key="1">
    <source>
        <dbReference type="SAM" id="MobiDB-lite"/>
    </source>
</evidence>
<feature type="region of interest" description="Disordered" evidence="1">
    <location>
        <begin position="1"/>
        <end position="21"/>
    </location>
</feature>
<evidence type="ECO:0000313" key="3">
    <source>
        <dbReference type="Proteomes" id="UP000551758"/>
    </source>
</evidence>
<dbReference type="EMBL" id="JACDTQ010002743">
    <property type="protein sequence ID" value="KAF5915949.1"/>
    <property type="molecule type" value="Genomic_DNA"/>
</dbReference>
<sequence length="82" mass="9030">MTRPPRGPGQGAHCPIVHLSPEGTQPKLRRVLHQRAKPWDKCWGAAVNEAARQLEGQSTAELPAPTQKEPKRTACWRRASSG</sequence>
<name>A0A7J7EJJ6_DICBM</name>
<dbReference type="Proteomes" id="UP000551758">
    <property type="component" value="Unassembled WGS sequence"/>
</dbReference>
<protein>
    <submittedName>
        <fullName evidence="2">Uncharacterized protein</fullName>
    </submittedName>
</protein>
<reference evidence="2 3" key="1">
    <citation type="journal article" date="2020" name="Mol. Biol. Evol.">
        <title>Interspecific Gene Flow and the Evolution of Specialization in Black and White Rhinoceros.</title>
        <authorList>
            <person name="Moodley Y."/>
            <person name="Westbury M.V."/>
            <person name="Russo I.M."/>
            <person name="Gopalakrishnan S."/>
            <person name="Rakotoarivelo A."/>
            <person name="Olsen R.A."/>
            <person name="Prost S."/>
            <person name="Tunstall T."/>
            <person name="Ryder O.A."/>
            <person name="Dalen L."/>
            <person name="Bruford M.W."/>
        </authorList>
    </citation>
    <scope>NUCLEOTIDE SEQUENCE [LARGE SCALE GENOMIC DNA]</scope>
    <source>
        <strain evidence="2">SBR-YM</strain>
        <tissue evidence="2">Skin</tissue>
    </source>
</reference>
<gene>
    <name evidence="2" type="ORF">HPG69_003022</name>
</gene>
<accession>A0A7J7EJJ6</accession>
<comment type="caution">
    <text evidence="2">The sequence shown here is derived from an EMBL/GenBank/DDBJ whole genome shotgun (WGS) entry which is preliminary data.</text>
</comment>
<feature type="region of interest" description="Disordered" evidence="1">
    <location>
        <begin position="56"/>
        <end position="82"/>
    </location>
</feature>
<keyword evidence="3" id="KW-1185">Reference proteome</keyword>
<evidence type="ECO:0000313" key="2">
    <source>
        <dbReference type="EMBL" id="KAF5915949.1"/>
    </source>
</evidence>